<proteinExistence type="predicted"/>
<feature type="region of interest" description="Disordered" evidence="1">
    <location>
        <begin position="25"/>
        <end position="62"/>
    </location>
</feature>
<feature type="region of interest" description="Disordered" evidence="1">
    <location>
        <begin position="1164"/>
        <end position="1187"/>
    </location>
</feature>
<feature type="region of interest" description="Disordered" evidence="1">
    <location>
        <begin position="933"/>
        <end position="982"/>
    </location>
</feature>
<feature type="compositionally biased region" description="Polar residues" evidence="1">
    <location>
        <begin position="934"/>
        <end position="948"/>
    </location>
</feature>
<feature type="compositionally biased region" description="Polar residues" evidence="1">
    <location>
        <begin position="1168"/>
        <end position="1187"/>
    </location>
</feature>
<feature type="compositionally biased region" description="Polar residues" evidence="1">
    <location>
        <begin position="903"/>
        <end position="919"/>
    </location>
</feature>
<feature type="region of interest" description="Disordered" evidence="1">
    <location>
        <begin position="759"/>
        <end position="919"/>
    </location>
</feature>
<dbReference type="EMBL" id="LGRX02034607">
    <property type="protein sequence ID" value="KAK3237398.1"/>
    <property type="molecule type" value="Genomic_DNA"/>
</dbReference>
<feature type="compositionally biased region" description="Pro residues" evidence="1">
    <location>
        <begin position="822"/>
        <end position="835"/>
    </location>
</feature>
<organism evidence="2 3">
    <name type="scientific">Cymbomonas tetramitiformis</name>
    <dbReference type="NCBI Taxonomy" id="36881"/>
    <lineage>
        <taxon>Eukaryota</taxon>
        <taxon>Viridiplantae</taxon>
        <taxon>Chlorophyta</taxon>
        <taxon>Pyramimonadophyceae</taxon>
        <taxon>Pyramimonadales</taxon>
        <taxon>Pyramimonadaceae</taxon>
        <taxon>Cymbomonas</taxon>
    </lineage>
</organism>
<dbReference type="Proteomes" id="UP001190700">
    <property type="component" value="Unassembled WGS sequence"/>
</dbReference>
<sequence>TQAELEEEERRKMAEREAERLRKLEAEGSDAMLAAQQAALGKSREESRRRQQEADALAQEAERKRIDAEGKYMKIPMGKEGMDVRKIDNRKTKTPSPPPLDGMFNIKNNLAKLRMRVKEMIPKLRVPMMMRQLMKARAAGEEGLLVREKPHADTWDLAKIVESDQRSVRLFIEQVPPPAAHAAMPEPAKLVLPPQTTTARRVSEYSKLARQVRAKVSQQIQRVKTKNHAMLLSQVSKKLSFKAQYFGQDWAKRTFKGDWRTAEIAGKLTGLQTGAKGNTPAPYDKLQIEFTFPGNMEVPPLPWGDPAGGESAEAVPKEVLLQHVQARRKIWGGTEVSFAEARQFLGTSAPTEVFHCIYDEDLTVVDGPPTSFVAVELPAVSFANELVKAGSLKCGDLKLKVHGHPALDRALRGCNQAALSNAGLLAQMNLWRRKTTSIVGISPGSLLGAGNPGGQGGAKPRTDAEDSLVPTTVARMPVLANSIILTFDDGIALPNTDAMRSSVAQAVLQFAASPNPVDRPFGAEDIRVRVVQQQPYGRGGYLSRPATSALGRHCARSLSSKDGCPEGCARGALFGAAEIARGGGLSSVQMTDGAEAASLGSPGTPMHLPITRGVRAGTGGLKGGKLQQPHGARFHNISSFEPFSEDFSRAHQQLLEQQIMDTEGHHLSFTSETSLYLRAMGYPDWESMVAGTLTEARPHWQRWPGRGSNFGAEPNIRFVILPQEPSEALLASEHERAAGEKGKAFPTSKGSVLELPAGVELPASSSSSPRSPRSPRSRKPTPKEAQRPVPAPGAFSAALVPQGGTGNGKDSGYDWQDGKLLNPPPVHRPAAPPRPGATGEPHYHPRAARLVLPGQAQTRAFPEAAPRHPAQPVPVPVRPPVQPSEAPSARGGTRVPDPIPSALHTSTGRLDPGSSQITGPQQWLEANMAVTTAPLPQSNSSPHTNPQRHASPPHGAVLVRLWPSDDDPTASRELPGLDGSNFSMPAVPAMSRIPRAPPPRPAAASDGIRVPSLSYAQRLHTVNIRGSGTITARGKPKAPLPRLPVDRYPSGSQTSRLPKQDEIVVGIVNPKMIALDGHGVKDTHYPNYPCAPNAPRTPSVPVTPLPRGTTAPHVKEASSDPQQAAEVLVMTMPSRTNNFMKRMSVEHEETASVEENIEQMPQLDGISDQGSESQGQVQQDDPHASTHTAFTSWARGKPGKFPHNPHEVRSYAGILRSMLTTEMHGGASATERRTGMSDQELVHERKTYTPKSMFRMLDQQRHAHNIPKVPETQKPHPSIAANKGRDIPLGRLPLTVDIA</sequence>
<gene>
    <name evidence="2" type="ORF">CYMTET_52522</name>
</gene>
<feature type="region of interest" description="Disordered" evidence="1">
    <location>
        <begin position="1028"/>
        <end position="1055"/>
    </location>
</feature>
<feature type="compositionally biased region" description="Pro residues" evidence="1">
    <location>
        <begin position="869"/>
        <end position="882"/>
    </location>
</feature>
<protein>
    <submittedName>
        <fullName evidence="2">Uncharacterized protein</fullName>
    </submittedName>
</protein>
<keyword evidence="3" id="KW-1185">Reference proteome</keyword>
<accession>A0AAE0EQQ3</accession>
<name>A0AAE0EQQ3_9CHLO</name>
<feature type="compositionally biased region" description="Basic and acidic residues" evidence="1">
    <location>
        <begin position="42"/>
        <end position="53"/>
    </location>
</feature>
<reference evidence="2 3" key="1">
    <citation type="journal article" date="2015" name="Genome Biol. Evol.">
        <title>Comparative Genomics of a Bacterivorous Green Alga Reveals Evolutionary Causalities and Consequences of Phago-Mixotrophic Mode of Nutrition.</title>
        <authorList>
            <person name="Burns J.A."/>
            <person name="Paasch A."/>
            <person name="Narechania A."/>
            <person name="Kim E."/>
        </authorList>
    </citation>
    <scope>NUCLEOTIDE SEQUENCE [LARGE SCALE GENOMIC DNA]</scope>
    <source>
        <strain evidence="2 3">PLY_AMNH</strain>
    </source>
</reference>
<evidence type="ECO:0000256" key="1">
    <source>
        <dbReference type="SAM" id="MobiDB-lite"/>
    </source>
</evidence>
<comment type="caution">
    <text evidence="2">The sequence shown here is derived from an EMBL/GenBank/DDBJ whole genome shotgun (WGS) entry which is preliminary data.</text>
</comment>
<evidence type="ECO:0000313" key="3">
    <source>
        <dbReference type="Proteomes" id="UP001190700"/>
    </source>
</evidence>
<feature type="non-terminal residue" evidence="2">
    <location>
        <position position="1"/>
    </location>
</feature>
<evidence type="ECO:0000313" key="2">
    <source>
        <dbReference type="EMBL" id="KAK3237398.1"/>
    </source>
</evidence>